<dbReference type="AlphaFoldDB" id="A0A2M9PZ31"/>
<proteinExistence type="predicted"/>
<reference evidence="1 2" key="1">
    <citation type="submission" date="2017-11" db="EMBL/GenBank/DDBJ databases">
        <title>Bacterial isolate from king chilli rhizosphere.</title>
        <authorList>
            <person name="Takhelmayum P."/>
            <person name="Sarangthem I."/>
        </authorList>
    </citation>
    <scope>NUCLEOTIDE SEQUENCE [LARGE SCALE GENOMIC DNA]</scope>
    <source>
        <strain evidence="2">t26</strain>
    </source>
</reference>
<dbReference type="Proteomes" id="UP000232101">
    <property type="component" value="Unassembled WGS sequence"/>
</dbReference>
<dbReference type="EMBL" id="PHQY01000688">
    <property type="protein sequence ID" value="PJO40992.1"/>
    <property type="molecule type" value="Genomic_DNA"/>
</dbReference>
<accession>A0A2M9PZ31</accession>
<protein>
    <submittedName>
        <fullName evidence="1">Uncharacterized protein</fullName>
    </submittedName>
</protein>
<evidence type="ECO:0000313" key="1">
    <source>
        <dbReference type="EMBL" id="PJO40992.1"/>
    </source>
</evidence>
<gene>
    <name evidence="1" type="ORF">CWD94_25260</name>
</gene>
<comment type="caution">
    <text evidence="1">The sequence shown here is derived from an EMBL/GenBank/DDBJ whole genome shotgun (WGS) entry which is preliminary data.</text>
</comment>
<name>A0A2M9PZ31_9BACI</name>
<sequence length="89" mass="10343">MEFDITDDIYKKEKSLVKTRLLHLNTSIKVLINSFREPYATSRSVQCELEIKVFQNQLLSIIEQKLIKVQENPLLFNTASIEVCNIGEE</sequence>
<organism evidence="1 2">
    <name type="scientific">Lysinibacillus xylanilyticus</name>
    <dbReference type="NCBI Taxonomy" id="582475"/>
    <lineage>
        <taxon>Bacteria</taxon>
        <taxon>Bacillati</taxon>
        <taxon>Bacillota</taxon>
        <taxon>Bacilli</taxon>
        <taxon>Bacillales</taxon>
        <taxon>Bacillaceae</taxon>
        <taxon>Lysinibacillus</taxon>
    </lineage>
</organism>
<evidence type="ECO:0000313" key="2">
    <source>
        <dbReference type="Proteomes" id="UP000232101"/>
    </source>
</evidence>